<dbReference type="AlphaFoldDB" id="A0A1Y1QJA2"/>
<proteinExistence type="predicted"/>
<feature type="domain" description="PilZ" evidence="1">
    <location>
        <begin position="14"/>
        <end position="106"/>
    </location>
</feature>
<reference evidence="2 3" key="1">
    <citation type="submission" date="2017-01" db="EMBL/GenBank/DDBJ databases">
        <title>Novel large sulfur bacteria in the metagenomes of groundwater-fed chemosynthetic microbial mats in the Lake Huron basin.</title>
        <authorList>
            <person name="Sharrar A.M."/>
            <person name="Flood B.E."/>
            <person name="Bailey J.V."/>
            <person name="Jones D.S."/>
            <person name="Biddanda B."/>
            <person name="Ruberg S.A."/>
            <person name="Marcus D.N."/>
            <person name="Dick G.J."/>
        </authorList>
    </citation>
    <scope>NUCLEOTIDE SEQUENCE [LARGE SCALE GENOMIC DNA]</scope>
    <source>
        <strain evidence="2">A8</strain>
    </source>
</reference>
<organism evidence="2 3">
    <name type="scientific">Thiothrix lacustris</name>
    <dbReference type="NCBI Taxonomy" id="525917"/>
    <lineage>
        <taxon>Bacteria</taxon>
        <taxon>Pseudomonadati</taxon>
        <taxon>Pseudomonadota</taxon>
        <taxon>Gammaproteobacteria</taxon>
        <taxon>Thiotrichales</taxon>
        <taxon>Thiotrichaceae</taxon>
        <taxon>Thiothrix</taxon>
    </lineage>
</organism>
<dbReference type="Pfam" id="PF07238">
    <property type="entry name" value="PilZ"/>
    <property type="match status" value="1"/>
</dbReference>
<dbReference type="Gene3D" id="2.40.10.220">
    <property type="entry name" value="predicted glycosyltransferase like domains"/>
    <property type="match status" value="1"/>
</dbReference>
<name>A0A1Y1QJA2_9GAMM</name>
<evidence type="ECO:0000313" key="3">
    <source>
        <dbReference type="Proteomes" id="UP000192491"/>
    </source>
</evidence>
<dbReference type="Proteomes" id="UP000192491">
    <property type="component" value="Unassembled WGS sequence"/>
</dbReference>
<comment type="caution">
    <text evidence="2">The sequence shown here is derived from an EMBL/GenBank/DDBJ whole genome shotgun (WGS) entry which is preliminary data.</text>
</comment>
<accession>A0A1Y1QJA2</accession>
<dbReference type="InterPro" id="IPR009875">
    <property type="entry name" value="PilZ_domain"/>
</dbReference>
<dbReference type="EMBL" id="MTEJ01000223">
    <property type="protein sequence ID" value="OQX07005.1"/>
    <property type="molecule type" value="Genomic_DNA"/>
</dbReference>
<evidence type="ECO:0000313" key="2">
    <source>
        <dbReference type="EMBL" id="OQX07005.1"/>
    </source>
</evidence>
<protein>
    <recommendedName>
        <fullName evidence="1">PilZ domain-containing protein</fullName>
    </recommendedName>
</protein>
<gene>
    <name evidence="2" type="ORF">BWK73_29190</name>
</gene>
<sequence length="122" mass="13604">MEKPEGGSIDSNVKRNLSLTLPDKHSLHATYMPFIKNGGVFVPTHERFSLHDDIVLQLRLIEEGKRLLIPGRVVWITGGKGQRGTPAGVGLQFTGEQQARIRQFLEEVMGDLVKQPAQNPTY</sequence>
<dbReference type="GO" id="GO:0035438">
    <property type="term" value="F:cyclic-di-GMP binding"/>
    <property type="evidence" value="ECO:0007669"/>
    <property type="project" value="InterPro"/>
</dbReference>
<evidence type="ECO:0000259" key="1">
    <source>
        <dbReference type="Pfam" id="PF07238"/>
    </source>
</evidence>